<dbReference type="PROSITE" id="PS01131">
    <property type="entry name" value="RRNA_A_DIMETH"/>
    <property type="match status" value="1"/>
</dbReference>
<dbReference type="EMBL" id="VHSH01000001">
    <property type="protein sequence ID" value="TQV83428.1"/>
    <property type="molecule type" value="Genomic_DNA"/>
</dbReference>
<name>A0A545U1U3_9PROT</name>
<proteinExistence type="predicted"/>
<dbReference type="CDD" id="cd02440">
    <property type="entry name" value="AdoMet_MTases"/>
    <property type="match status" value="1"/>
</dbReference>
<dbReference type="InterPro" id="IPR029063">
    <property type="entry name" value="SAM-dependent_MTases_sf"/>
</dbReference>
<keyword evidence="1" id="KW-0489">Methyltransferase</keyword>
<dbReference type="RefSeq" id="WP_142894665.1">
    <property type="nucleotide sequence ID" value="NZ_ML660052.1"/>
</dbReference>
<dbReference type="Proteomes" id="UP000315252">
    <property type="component" value="Unassembled WGS sequence"/>
</dbReference>
<evidence type="ECO:0000256" key="2">
    <source>
        <dbReference type="ARBA" id="ARBA00022679"/>
    </source>
</evidence>
<keyword evidence="3" id="KW-0949">S-adenosyl-L-methionine</keyword>
<reference evidence="5 6" key="1">
    <citation type="submission" date="2019-06" db="EMBL/GenBank/DDBJ databases">
        <title>Whole genome sequence for Rhodospirillaceae sp. R148.</title>
        <authorList>
            <person name="Wang G."/>
        </authorList>
    </citation>
    <scope>NUCLEOTIDE SEQUENCE [LARGE SCALE GENOMIC DNA]</scope>
    <source>
        <strain evidence="5 6">R148</strain>
    </source>
</reference>
<organism evidence="5 6">
    <name type="scientific">Denitrobaculum tricleocarpae</name>
    <dbReference type="NCBI Taxonomy" id="2591009"/>
    <lineage>
        <taxon>Bacteria</taxon>
        <taxon>Pseudomonadati</taxon>
        <taxon>Pseudomonadota</taxon>
        <taxon>Alphaproteobacteria</taxon>
        <taxon>Rhodospirillales</taxon>
        <taxon>Rhodospirillaceae</taxon>
        <taxon>Denitrobaculum</taxon>
    </lineage>
</organism>
<dbReference type="SUPFAM" id="SSF53335">
    <property type="entry name" value="S-adenosyl-L-methionine-dependent methyltransferases"/>
    <property type="match status" value="1"/>
</dbReference>
<dbReference type="SMART" id="SM00650">
    <property type="entry name" value="rADc"/>
    <property type="match status" value="1"/>
</dbReference>
<sequence length="215" mass="23928">MKPTRSRANWLFFRQWLRNPFSIGAVMPSGRELANAMAEASDSDSGRFVVELGGGTGNITQALLDSGLPAERLIVIERDRRLYRVLAARFPEIRILNMDAVQALEVLNEECHGKVGSVVSGLPLLSMPPEFQEQLLAESFKLLGKNGDFIQFTYGPVSPVSQRRLGKLGLRAQKVSRARLNIPPASVWRFVRISEWLQATRDAAQRKQNRAANAA</sequence>
<evidence type="ECO:0000256" key="3">
    <source>
        <dbReference type="ARBA" id="ARBA00022691"/>
    </source>
</evidence>
<comment type="caution">
    <text evidence="5">The sequence shown here is derived from an EMBL/GenBank/DDBJ whole genome shotgun (WGS) entry which is preliminary data.</text>
</comment>
<dbReference type="OrthoDB" id="9805585at2"/>
<protein>
    <recommendedName>
        <fullName evidence="4">Ribosomal RNA adenine methylase transferase N-terminal domain-containing protein</fullName>
    </recommendedName>
</protein>
<evidence type="ECO:0000256" key="1">
    <source>
        <dbReference type="ARBA" id="ARBA00022603"/>
    </source>
</evidence>
<feature type="domain" description="Ribosomal RNA adenine methylase transferase N-terminal" evidence="4">
    <location>
        <begin position="33"/>
        <end position="194"/>
    </location>
</feature>
<gene>
    <name evidence="5" type="ORF">FKG95_02195</name>
</gene>
<dbReference type="InterPro" id="IPR020596">
    <property type="entry name" value="rRNA_Ade_Mease_Trfase_CS"/>
</dbReference>
<dbReference type="GO" id="GO:0000179">
    <property type="term" value="F:rRNA (adenine-N6,N6-)-dimethyltransferase activity"/>
    <property type="evidence" value="ECO:0007669"/>
    <property type="project" value="InterPro"/>
</dbReference>
<keyword evidence="2" id="KW-0808">Transferase</keyword>
<dbReference type="AlphaFoldDB" id="A0A545U1U3"/>
<evidence type="ECO:0000313" key="5">
    <source>
        <dbReference type="EMBL" id="TQV83428.1"/>
    </source>
</evidence>
<keyword evidence="6" id="KW-1185">Reference proteome</keyword>
<evidence type="ECO:0000259" key="4">
    <source>
        <dbReference type="SMART" id="SM00650"/>
    </source>
</evidence>
<accession>A0A545U1U3</accession>
<evidence type="ECO:0000313" key="6">
    <source>
        <dbReference type="Proteomes" id="UP000315252"/>
    </source>
</evidence>
<dbReference type="Gene3D" id="3.40.50.150">
    <property type="entry name" value="Vaccinia Virus protein VP39"/>
    <property type="match status" value="1"/>
</dbReference>
<dbReference type="InterPro" id="IPR020598">
    <property type="entry name" value="rRNA_Ade_methylase_Trfase_N"/>
</dbReference>